<dbReference type="EMBL" id="ML119056">
    <property type="protein sequence ID" value="ROT38226.1"/>
    <property type="molecule type" value="Genomic_DNA"/>
</dbReference>
<dbReference type="Proteomes" id="UP000272025">
    <property type="component" value="Unassembled WGS sequence"/>
</dbReference>
<protein>
    <submittedName>
        <fullName evidence="2">Uncharacterized protein</fullName>
    </submittedName>
</protein>
<organism evidence="2 3">
    <name type="scientific">Sodiomyces alkalinus (strain CBS 110278 / VKM F-3762 / F11)</name>
    <name type="common">Alkaliphilic filamentous fungus</name>
    <dbReference type="NCBI Taxonomy" id="1314773"/>
    <lineage>
        <taxon>Eukaryota</taxon>
        <taxon>Fungi</taxon>
        <taxon>Dikarya</taxon>
        <taxon>Ascomycota</taxon>
        <taxon>Pezizomycotina</taxon>
        <taxon>Sordariomycetes</taxon>
        <taxon>Hypocreomycetidae</taxon>
        <taxon>Glomerellales</taxon>
        <taxon>Plectosphaerellaceae</taxon>
        <taxon>Sodiomyces</taxon>
    </lineage>
</organism>
<name>A0A3N2PV58_SODAK</name>
<feature type="transmembrane region" description="Helical" evidence="1">
    <location>
        <begin position="143"/>
        <end position="160"/>
    </location>
</feature>
<evidence type="ECO:0000256" key="1">
    <source>
        <dbReference type="SAM" id="Phobius"/>
    </source>
</evidence>
<gene>
    <name evidence="2" type="ORF">SODALDRAFT_184246</name>
</gene>
<evidence type="ECO:0000313" key="3">
    <source>
        <dbReference type="Proteomes" id="UP000272025"/>
    </source>
</evidence>
<proteinExistence type="predicted"/>
<sequence length="180" mass="20426">MTLNLLLRKLGAWTWDALVNDGLMASHIWGTPIPYGLNVSSNSTCPVPPPIGHPVSYPFNNNTARRLLVQTAIQRLLARLDDVVWQLRYISTMWHIMETLAGGGDLTPFLMRAWGESVASTVLRRALGLGPLDLRVHMVMEGVFLHLSLSFLLLVNFVFVRWRRRVRQGLENEGGRGRWR</sequence>
<accession>A0A3N2PV58</accession>
<dbReference type="RefSeq" id="XP_028466032.1">
    <property type="nucleotide sequence ID" value="XM_028607082.1"/>
</dbReference>
<keyword evidence="1" id="KW-0472">Membrane</keyword>
<dbReference type="AlphaFoldDB" id="A0A3N2PV58"/>
<evidence type="ECO:0000313" key="2">
    <source>
        <dbReference type="EMBL" id="ROT38226.1"/>
    </source>
</evidence>
<keyword evidence="1" id="KW-0812">Transmembrane</keyword>
<keyword evidence="3" id="KW-1185">Reference proteome</keyword>
<reference evidence="2 3" key="1">
    <citation type="journal article" date="2018" name="Mol. Ecol.">
        <title>The obligate alkalophilic soda-lake fungus Sodiomyces alkalinus has shifted to a protein diet.</title>
        <authorList>
            <person name="Grum-Grzhimaylo A.A."/>
            <person name="Falkoski D.L."/>
            <person name="van den Heuvel J."/>
            <person name="Valero-Jimenez C.A."/>
            <person name="Min B."/>
            <person name="Choi I.G."/>
            <person name="Lipzen A."/>
            <person name="Daum C.G."/>
            <person name="Aanen D.K."/>
            <person name="Tsang A."/>
            <person name="Henrissat B."/>
            <person name="Bilanenko E.N."/>
            <person name="de Vries R.P."/>
            <person name="van Kan J.A.L."/>
            <person name="Grigoriev I.V."/>
            <person name="Debets A.J.M."/>
        </authorList>
    </citation>
    <scope>NUCLEOTIDE SEQUENCE [LARGE SCALE GENOMIC DNA]</scope>
    <source>
        <strain evidence="2 3">F11</strain>
    </source>
</reference>
<dbReference type="GeneID" id="39575560"/>
<keyword evidence="1" id="KW-1133">Transmembrane helix</keyword>